<evidence type="ECO:0000313" key="3">
    <source>
        <dbReference type="EMBL" id="QQT02459.1"/>
    </source>
</evidence>
<protein>
    <submittedName>
        <fullName evidence="3">Class I SAM-dependent methyltransferase</fullName>
    </submittedName>
</protein>
<organism evidence="3 4">
    <name type="scientific">Peribacillus psychrosaccharolyticus</name>
    <name type="common">Bacillus psychrosaccharolyticus</name>
    <dbReference type="NCBI Taxonomy" id="1407"/>
    <lineage>
        <taxon>Bacteria</taxon>
        <taxon>Bacillati</taxon>
        <taxon>Bacillota</taxon>
        <taxon>Bacilli</taxon>
        <taxon>Bacillales</taxon>
        <taxon>Bacillaceae</taxon>
        <taxon>Peribacillus</taxon>
    </lineage>
</organism>
<evidence type="ECO:0000259" key="2">
    <source>
        <dbReference type="Pfam" id="PF13649"/>
    </source>
</evidence>
<keyword evidence="3" id="KW-0489">Methyltransferase</keyword>
<keyword evidence="1" id="KW-0808">Transferase</keyword>
<dbReference type="GO" id="GO:0008168">
    <property type="term" value="F:methyltransferase activity"/>
    <property type="evidence" value="ECO:0007669"/>
    <property type="project" value="UniProtKB-KW"/>
</dbReference>
<reference evidence="3 4" key="1">
    <citation type="submission" date="2021-01" db="EMBL/GenBank/DDBJ databases">
        <title>FDA dAtabase for Regulatory Grade micrObial Sequences (FDA-ARGOS): Supporting development and validation of Infectious Disease Dx tests.</title>
        <authorList>
            <person name="Nelson B."/>
            <person name="Plummer A."/>
            <person name="Tallon L."/>
            <person name="Sadzewicz L."/>
            <person name="Zhao X."/>
            <person name="Boylan J."/>
            <person name="Ott S."/>
            <person name="Bowen H."/>
            <person name="Vavikolanu K."/>
            <person name="Mehta A."/>
            <person name="Aluvathingal J."/>
            <person name="Nadendla S."/>
            <person name="Myers T."/>
            <person name="Yan Y."/>
            <person name="Sichtig H."/>
        </authorList>
    </citation>
    <scope>NUCLEOTIDE SEQUENCE [LARGE SCALE GENOMIC DNA]</scope>
    <source>
        <strain evidence="3 4">FDAARGOS_1161</strain>
    </source>
</reference>
<dbReference type="Proteomes" id="UP000595254">
    <property type="component" value="Chromosome"/>
</dbReference>
<dbReference type="AlphaFoldDB" id="A0A974NRD5"/>
<sequence length="208" mass="23934">MLNKQGFDIWANEYDQSVKVSEDQLLYPFAGYKKVINTIFNEIMQIKHAQVLDIGIGTATLSHRLYDYGHSIDGLDFSTKMIEIAQAKMPKANVMECDFSKGLPKEIKEKKYDFIVSTYALHHLNDDEKLMFIEELLPLLTDNGKILIGDIAFQSREKLQACRKESSAYWDDDEFYFVYDELVVSLQKVCTCEFHPISHCAGILILTK</sequence>
<dbReference type="EMBL" id="CP068053">
    <property type="protein sequence ID" value="QQT02459.1"/>
    <property type="molecule type" value="Genomic_DNA"/>
</dbReference>
<dbReference type="CDD" id="cd02440">
    <property type="entry name" value="AdoMet_MTases"/>
    <property type="match status" value="1"/>
</dbReference>
<dbReference type="PANTHER" id="PTHR43861">
    <property type="entry name" value="TRANS-ACONITATE 2-METHYLTRANSFERASE-RELATED"/>
    <property type="match status" value="1"/>
</dbReference>
<name>A0A974NRD5_PERPY</name>
<feature type="domain" description="Methyltransferase" evidence="2">
    <location>
        <begin position="51"/>
        <end position="144"/>
    </location>
</feature>
<dbReference type="RefSeq" id="WP_040374435.1">
    <property type="nucleotide sequence ID" value="NZ_CP068053.1"/>
</dbReference>
<dbReference type="KEGG" id="ppsr:I6J18_11840"/>
<evidence type="ECO:0000256" key="1">
    <source>
        <dbReference type="ARBA" id="ARBA00022679"/>
    </source>
</evidence>
<accession>A0A974NRD5</accession>
<dbReference type="GO" id="GO:0032259">
    <property type="term" value="P:methylation"/>
    <property type="evidence" value="ECO:0007669"/>
    <property type="project" value="UniProtKB-KW"/>
</dbReference>
<dbReference type="InterPro" id="IPR041698">
    <property type="entry name" value="Methyltransf_25"/>
</dbReference>
<gene>
    <name evidence="3" type="ORF">I6J18_11840</name>
</gene>
<dbReference type="SUPFAM" id="SSF53335">
    <property type="entry name" value="S-adenosyl-L-methionine-dependent methyltransferases"/>
    <property type="match status" value="1"/>
</dbReference>
<dbReference type="Gene3D" id="3.40.50.150">
    <property type="entry name" value="Vaccinia Virus protein VP39"/>
    <property type="match status" value="1"/>
</dbReference>
<proteinExistence type="predicted"/>
<dbReference type="InterPro" id="IPR029063">
    <property type="entry name" value="SAM-dependent_MTases_sf"/>
</dbReference>
<keyword evidence="4" id="KW-1185">Reference proteome</keyword>
<evidence type="ECO:0000313" key="4">
    <source>
        <dbReference type="Proteomes" id="UP000595254"/>
    </source>
</evidence>
<dbReference type="Pfam" id="PF13649">
    <property type="entry name" value="Methyltransf_25"/>
    <property type="match status" value="1"/>
</dbReference>